<dbReference type="InterPro" id="IPR001995">
    <property type="entry name" value="Peptidase_A2_cat"/>
</dbReference>
<dbReference type="InterPro" id="IPR021109">
    <property type="entry name" value="Peptidase_aspartic_dom_sf"/>
</dbReference>
<gene>
    <name evidence="12" type="ORF">NQ315_008243</name>
</gene>
<dbReference type="Pfam" id="PF13650">
    <property type="entry name" value="Asp_protease_2"/>
    <property type="match status" value="1"/>
</dbReference>
<dbReference type="CDD" id="cd00303">
    <property type="entry name" value="retropepsin_like"/>
    <property type="match status" value="1"/>
</dbReference>
<evidence type="ECO:0000256" key="5">
    <source>
        <dbReference type="ARBA" id="ARBA00023125"/>
    </source>
</evidence>
<dbReference type="GO" id="GO:0008270">
    <property type="term" value="F:zinc ion binding"/>
    <property type="evidence" value="ECO:0007669"/>
    <property type="project" value="UniProtKB-KW"/>
</dbReference>
<dbReference type="PROSITE" id="PS50158">
    <property type="entry name" value="ZF_CCHC"/>
    <property type="match status" value="1"/>
</dbReference>
<evidence type="ECO:0000259" key="10">
    <source>
        <dbReference type="PROSITE" id="PS50175"/>
    </source>
</evidence>
<evidence type="ECO:0000256" key="3">
    <source>
        <dbReference type="ARBA" id="ARBA00022801"/>
    </source>
</evidence>
<dbReference type="SMART" id="SM00980">
    <property type="entry name" value="THAP"/>
    <property type="match status" value="1"/>
</dbReference>
<dbReference type="InterPro" id="IPR036875">
    <property type="entry name" value="Znf_CCHC_sf"/>
</dbReference>
<dbReference type="SUPFAM" id="SSF57756">
    <property type="entry name" value="Retrovirus zinc finger-like domains"/>
    <property type="match status" value="1"/>
</dbReference>
<dbReference type="Pfam" id="PF05485">
    <property type="entry name" value="THAP"/>
    <property type="match status" value="1"/>
</dbReference>
<evidence type="ECO:0000256" key="2">
    <source>
        <dbReference type="ARBA" id="ARBA00022771"/>
    </source>
</evidence>
<keyword evidence="2 6" id="KW-0863">Zinc-finger</keyword>
<keyword evidence="5 7" id="KW-0238">DNA-binding</keyword>
<organism evidence="12 13">
    <name type="scientific">Exocentrus adspersus</name>
    <dbReference type="NCBI Taxonomy" id="1586481"/>
    <lineage>
        <taxon>Eukaryota</taxon>
        <taxon>Metazoa</taxon>
        <taxon>Ecdysozoa</taxon>
        <taxon>Arthropoda</taxon>
        <taxon>Hexapoda</taxon>
        <taxon>Insecta</taxon>
        <taxon>Pterygota</taxon>
        <taxon>Neoptera</taxon>
        <taxon>Endopterygota</taxon>
        <taxon>Coleoptera</taxon>
        <taxon>Polyphaga</taxon>
        <taxon>Cucujiformia</taxon>
        <taxon>Chrysomeloidea</taxon>
        <taxon>Cerambycidae</taxon>
        <taxon>Lamiinae</taxon>
        <taxon>Acanthocinini</taxon>
        <taxon>Exocentrus</taxon>
    </lineage>
</organism>
<keyword evidence="1" id="KW-0479">Metal-binding</keyword>
<dbReference type="GO" id="GO:0003677">
    <property type="term" value="F:DNA binding"/>
    <property type="evidence" value="ECO:0007669"/>
    <property type="project" value="UniProtKB-UniRule"/>
</dbReference>
<keyword evidence="3" id="KW-0378">Hydrolase</keyword>
<feature type="compositionally biased region" description="Basic and acidic residues" evidence="8">
    <location>
        <begin position="286"/>
        <end position="296"/>
    </location>
</feature>
<evidence type="ECO:0000256" key="1">
    <source>
        <dbReference type="ARBA" id="ARBA00022723"/>
    </source>
</evidence>
<feature type="domain" description="CCHC-type" evidence="9">
    <location>
        <begin position="312"/>
        <end position="328"/>
    </location>
</feature>
<evidence type="ECO:0000256" key="4">
    <source>
        <dbReference type="ARBA" id="ARBA00022833"/>
    </source>
</evidence>
<evidence type="ECO:0008006" key="14">
    <source>
        <dbReference type="Google" id="ProtNLM"/>
    </source>
</evidence>
<feature type="region of interest" description="Disordered" evidence="8">
    <location>
        <begin position="286"/>
        <end position="308"/>
    </location>
</feature>
<dbReference type="Gene3D" id="2.40.70.10">
    <property type="entry name" value="Acid Proteases"/>
    <property type="match status" value="1"/>
</dbReference>
<evidence type="ECO:0000256" key="8">
    <source>
        <dbReference type="SAM" id="MobiDB-lite"/>
    </source>
</evidence>
<evidence type="ECO:0000259" key="11">
    <source>
        <dbReference type="PROSITE" id="PS50950"/>
    </source>
</evidence>
<dbReference type="Pfam" id="PF00098">
    <property type="entry name" value="zf-CCHC"/>
    <property type="match status" value="1"/>
</dbReference>
<dbReference type="EMBL" id="JANEYG010000054">
    <property type="protein sequence ID" value="KAJ8915356.1"/>
    <property type="molecule type" value="Genomic_DNA"/>
</dbReference>
<comment type="caution">
    <text evidence="12">The sequence shown here is derived from an EMBL/GenBank/DDBJ whole genome shotgun (WGS) entry which is preliminary data.</text>
</comment>
<keyword evidence="13" id="KW-1185">Reference proteome</keyword>
<dbReference type="GO" id="GO:0006508">
    <property type="term" value="P:proteolysis"/>
    <property type="evidence" value="ECO:0007669"/>
    <property type="project" value="InterPro"/>
</dbReference>
<proteinExistence type="predicted"/>
<evidence type="ECO:0000256" key="7">
    <source>
        <dbReference type="PROSITE-ProRule" id="PRU00309"/>
    </source>
</evidence>
<dbReference type="PROSITE" id="PS50950">
    <property type="entry name" value="ZF_THAP"/>
    <property type="match status" value="1"/>
</dbReference>
<evidence type="ECO:0000256" key="6">
    <source>
        <dbReference type="PROSITE-ProRule" id="PRU00047"/>
    </source>
</evidence>
<protein>
    <recommendedName>
        <fullName evidence="14">CCHC-type domain-containing protein</fullName>
    </recommendedName>
</protein>
<dbReference type="SMART" id="SM00343">
    <property type="entry name" value="ZnF_C2HC"/>
    <property type="match status" value="2"/>
</dbReference>
<feature type="region of interest" description="Disordered" evidence="8">
    <location>
        <begin position="185"/>
        <end position="230"/>
    </location>
</feature>
<keyword evidence="4" id="KW-0862">Zinc</keyword>
<evidence type="ECO:0000313" key="13">
    <source>
        <dbReference type="Proteomes" id="UP001159042"/>
    </source>
</evidence>
<dbReference type="SUPFAM" id="SSF57716">
    <property type="entry name" value="Glucocorticoid receptor-like (DNA-binding domain)"/>
    <property type="match status" value="1"/>
</dbReference>
<dbReference type="Proteomes" id="UP001159042">
    <property type="component" value="Unassembled WGS sequence"/>
</dbReference>
<feature type="domain" description="THAP-type" evidence="11">
    <location>
        <begin position="1"/>
        <end position="84"/>
    </location>
</feature>
<dbReference type="InterPro" id="IPR001878">
    <property type="entry name" value="Znf_CCHC"/>
</dbReference>
<dbReference type="SUPFAM" id="SSF50630">
    <property type="entry name" value="Acid proteases"/>
    <property type="match status" value="1"/>
</dbReference>
<dbReference type="InterPro" id="IPR006612">
    <property type="entry name" value="THAP_Znf"/>
</dbReference>
<accession>A0AAV8VNF9</accession>
<evidence type="ECO:0000313" key="12">
    <source>
        <dbReference type="EMBL" id="KAJ8915356.1"/>
    </source>
</evidence>
<reference evidence="12 13" key="1">
    <citation type="journal article" date="2023" name="Insect Mol. Biol.">
        <title>Genome sequencing provides insights into the evolution of gene families encoding plant cell wall-degrading enzymes in longhorned beetles.</title>
        <authorList>
            <person name="Shin N.R."/>
            <person name="Okamura Y."/>
            <person name="Kirsch R."/>
            <person name="Pauchet Y."/>
        </authorList>
    </citation>
    <scope>NUCLEOTIDE SEQUENCE [LARGE SCALE GENOMIC DNA]</scope>
    <source>
        <strain evidence="12">EAD_L_NR</strain>
    </source>
</reference>
<dbReference type="Gene3D" id="4.10.60.10">
    <property type="entry name" value="Zinc finger, CCHC-type"/>
    <property type="match status" value="1"/>
</dbReference>
<dbReference type="PROSITE" id="PS50175">
    <property type="entry name" value="ASP_PROT_RETROV"/>
    <property type="match status" value="1"/>
</dbReference>
<evidence type="ECO:0000259" key="9">
    <source>
        <dbReference type="PROSITE" id="PS50158"/>
    </source>
</evidence>
<sequence length="664" mass="73293">MEKRVNKCSVPGCPNRTNKRHIFPVRDSSLMKLWLARVANPILNSLSTENIYRNYYVCDKHFSENDKVPDTRRGLKADALPSLYLSEHHDLSLLEKSTSELPAVGDGEVGLTASSLHTTELSESAGESLASIESSMSEPALKRMKYEHHGVLLPETVTSEFPAEGDGEVPCLSASSSLLVTEPGQAAGEGLASVESPVPESSLKRMKNSNSQTRSLGLERKKSTNTSNLPTFSVKAKSKDAVAMIIDGIHDSAIQSGAKVGRYLTPEELYKDYLVTLTVIRNRSRLESPRPYERKSQANNTVDQKRGGKRGKCYNCKQHGHFQSECTKPRVECGTCKKLGHTTENCFKNKPKKTLLCNTQAPTENSGYYVTCIINGQETRGFVDSGCEEVLVRESDALNFGLNWSHIDVYLNGYGGATSRVLGTTNVNMKVDLFQAEVPILVVPDQLQSMPVLIGRSVLNKKDVVTVIRDGNARLFNEELAKLHQLESLPPKKIILRANGDTEILPNHIGVVSCCGVASDNYVGDVFVDLRHSLEPGKESILPRCVISTSDTQIPIFNTSDNSIYLVQNQVFARGMPCAAADSQMGYQMYKSGSEHCLNYRMAELSLEKFLENMIQLGLKSFLISSLSEYLPSEITEKYQLINSESEASEIVDDADDVQDDQED</sequence>
<name>A0AAV8VNF9_9CUCU</name>
<dbReference type="AlphaFoldDB" id="A0AAV8VNF9"/>
<feature type="domain" description="Peptidase A2" evidence="10">
    <location>
        <begin position="379"/>
        <end position="458"/>
    </location>
</feature>
<dbReference type="GO" id="GO:0004190">
    <property type="term" value="F:aspartic-type endopeptidase activity"/>
    <property type="evidence" value="ECO:0007669"/>
    <property type="project" value="InterPro"/>
</dbReference>